<organism evidence="1">
    <name type="scientific">Bacillus thuringiensis phage MZTP02</name>
    <dbReference type="NCBI Taxonomy" id="311221"/>
    <lineage>
        <taxon>Viruses</taxon>
        <taxon>Duplodnaviria</taxon>
        <taxon>Heunggongvirae</taxon>
        <taxon>Uroviricota</taxon>
        <taxon>Caudoviricetes</taxon>
    </lineage>
</organism>
<protein>
    <submittedName>
        <fullName evidence="1">Uncharacterized protein</fullName>
    </submittedName>
</protein>
<accession>Q56AQ4</accession>
<sequence length="82" mass="8482">MVGYQLGTLHISWRYIGVKRTGEWGIHCAGVESQQFDAGGPPGQLDGGTLEQHVEGCLGCTIAIPAARSVVANAADTSAENG</sequence>
<name>Q56AQ4_9CAUD</name>
<evidence type="ECO:0000313" key="1">
    <source>
        <dbReference type="EMBL" id="AAX62137.1"/>
    </source>
</evidence>
<dbReference type="EMBL" id="AY973586">
    <property type="protein sequence ID" value="AAX62137.1"/>
    <property type="molecule type" value="Genomic_DNA"/>
</dbReference>
<reference evidence="1" key="1">
    <citation type="submission" date="2005-03" db="EMBL/GenBank/DDBJ databases">
        <title>Partial sequence analysis of bacteriophage MZTP02.</title>
        <authorList>
            <person name="Liao W."/>
            <person name="Pang Y."/>
        </authorList>
    </citation>
    <scope>NUCLEOTIDE SEQUENCE</scope>
</reference>
<proteinExistence type="predicted"/>